<evidence type="ECO:0000256" key="1">
    <source>
        <dbReference type="ARBA" id="ARBA00004166"/>
    </source>
</evidence>
<dbReference type="SUPFAM" id="SSF55008">
    <property type="entry name" value="HMA, heavy metal-associated domain"/>
    <property type="match status" value="5"/>
</dbReference>
<dbReference type="InterPro" id="IPR036163">
    <property type="entry name" value="HMA_dom_sf"/>
</dbReference>
<evidence type="ECO:0000256" key="22">
    <source>
        <dbReference type="RuleBase" id="RU362081"/>
    </source>
</evidence>
<dbReference type="Pfam" id="PF00122">
    <property type="entry name" value="E1-E2_ATPase"/>
    <property type="match status" value="1"/>
</dbReference>
<evidence type="ECO:0000256" key="3">
    <source>
        <dbReference type="ARBA" id="ARBA00006024"/>
    </source>
</evidence>
<keyword evidence="11 22" id="KW-0067">ATP-binding</keyword>
<protein>
    <recommendedName>
        <fullName evidence="20">Copper-transporting ATPase 2</fullName>
        <ecNumber evidence="4">7.2.2.8</ecNumber>
    </recommendedName>
    <alternativeName>
        <fullName evidence="21">Copper pump 2</fullName>
    </alternativeName>
</protein>
<dbReference type="Gene3D" id="2.70.150.10">
    <property type="entry name" value="Calcium-transporting ATPase, cytoplasmic transduction domain A"/>
    <property type="match status" value="1"/>
</dbReference>
<dbReference type="GO" id="GO:0043682">
    <property type="term" value="F:P-type divalent copper transporter activity"/>
    <property type="evidence" value="ECO:0007669"/>
    <property type="project" value="TreeGrafter"/>
</dbReference>
<dbReference type="GO" id="GO:0005524">
    <property type="term" value="F:ATP binding"/>
    <property type="evidence" value="ECO:0007669"/>
    <property type="project" value="UniProtKB-UniRule"/>
</dbReference>
<reference evidence="26" key="1">
    <citation type="journal article" date="2018" name="PLoS ONE">
        <title>Chinook salmon (Oncorhynchus tshawytscha) genome and transcriptome.</title>
        <authorList>
            <person name="Christensen K.A."/>
            <person name="Leong J.S."/>
            <person name="Sakhrani D."/>
            <person name="Biagi C.A."/>
            <person name="Minkley D.R."/>
            <person name="Withler R.E."/>
            <person name="Rondeau E.B."/>
            <person name="Koop B.F."/>
            <person name="Devlin R.H."/>
        </authorList>
    </citation>
    <scope>NUCLEOTIDE SEQUENCE [LARGE SCALE GENOMIC DNA]</scope>
</reference>
<keyword evidence="14 22" id="KW-1133">Transmembrane helix</keyword>
<keyword evidence="8" id="KW-0677">Repeat</keyword>
<keyword evidence="17 22" id="KW-0472">Membrane</keyword>
<evidence type="ECO:0000256" key="23">
    <source>
        <dbReference type="SAM" id="MobiDB-lite"/>
    </source>
</evidence>
<dbReference type="GO" id="GO:0005802">
    <property type="term" value="C:trans-Golgi network"/>
    <property type="evidence" value="ECO:0007669"/>
    <property type="project" value="UniProtKB-ARBA"/>
</dbReference>
<keyword evidence="5" id="KW-0813">Transport</keyword>
<dbReference type="Gene3D" id="3.40.1110.10">
    <property type="entry name" value="Calcium-transporting ATPase, cytoplasmic domain N"/>
    <property type="match status" value="1"/>
</dbReference>
<feature type="transmembrane region" description="Helical" evidence="22">
    <location>
        <begin position="825"/>
        <end position="849"/>
    </location>
</feature>
<dbReference type="FunFam" id="3.30.70.100:FF:000001">
    <property type="entry name" value="ATPase copper transporting beta"/>
    <property type="match status" value="4"/>
</dbReference>
<accession>A0AAZ3PG19</accession>
<evidence type="ECO:0000256" key="9">
    <source>
        <dbReference type="ARBA" id="ARBA00022741"/>
    </source>
</evidence>
<dbReference type="GO" id="GO:0140581">
    <property type="term" value="F:P-type monovalent copper transporter activity"/>
    <property type="evidence" value="ECO:0007669"/>
    <property type="project" value="UniProtKB-EC"/>
</dbReference>
<dbReference type="SFLD" id="SFLDS00003">
    <property type="entry name" value="Haloacid_Dehalogenase"/>
    <property type="match status" value="1"/>
</dbReference>
<feature type="transmembrane region" description="Helical" evidence="22">
    <location>
        <begin position="1196"/>
        <end position="1216"/>
    </location>
</feature>
<evidence type="ECO:0000259" key="24">
    <source>
        <dbReference type="PROSITE" id="PS50846"/>
    </source>
</evidence>
<dbReference type="InterPro" id="IPR023298">
    <property type="entry name" value="ATPase_P-typ_TM_dom_sf"/>
</dbReference>
<dbReference type="GO" id="GO:0055070">
    <property type="term" value="P:copper ion homeostasis"/>
    <property type="evidence" value="ECO:0007669"/>
    <property type="project" value="TreeGrafter"/>
</dbReference>
<dbReference type="GeneTree" id="ENSGT00940000155749"/>
<evidence type="ECO:0000256" key="12">
    <source>
        <dbReference type="ARBA" id="ARBA00022842"/>
    </source>
</evidence>
<dbReference type="InterPro" id="IPR008250">
    <property type="entry name" value="ATPase_P-typ_transduc_dom_A_sf"/>
</dbReference>
<dbReference type="PANTHER" id="PTHR43520">
    <property type="entry name" value="ATP7, ISOFORM B"/>
    <property type="match status" value="1"/>
</dbReference>
<dbReference type="CDD" id="cd02094">
    <property type="entry name" value="P-type_ATPase_Cu-like"/>
    <property type="match status" value="1"/>
</dbReference>
<keyword evidence="13" id="KW-1278">Translocase</keyword>
<evidence type="ECO:0000256" key="19">
    <source>
        <dbReference type="ARBA" id="ARBA00065683"/>
    </source>
</evidence>
<feature type="transmembrane region" description="Helical" evidence="22">
    <location>
        <begin position="1168"/>
        <end position="1190"/>
    </location>
</feature>
<proteinExistence type="inferred from homology"/>
<dbReference type="InterPro" id="IPR006121">
    <property type="entry name" value="HMA_dom"/>
</dbReference>
<keyword evidence="6 22" id="KW-0812">Transmembrane</keyword>
<evidence type="ECO:0000256" key="5">
    <source>
        <dbReference type="ARBA" id="ARBA00022448"/>
    </source>
</evidence>
<dbReference type="InterPro" id="IPR018303">
    <property type="entry name" value="ATPase_P-typ_P_site"/>
</dbReference>
<dbReference type="InterPro" id="IPR036412">
    <property type="entry name" value="HAD-like_sf"/>
</dbReference>
<dbReference type="CDD" id="cd00371">
    <property type="entry name" value="HMA"/>
    <property type="match status" value="5"/>
</dbReference>
<dbReference type="Proteomes" id="UP000694402">
    <property type="component" value="Unassembled WGS sequence"/>
</dbReference>
<comment type="subunit">
    <text evidence="19">Monomer. Interacts with COMMD1/MURR1. Interacts with DCTN4, in a copper-dependent manner. Interacts with ATOX1. Interacts (via C-terminus) with ZBTB16/PLZF.</text>
</comment>
<dbReference type="GO" id="GO:0016887">
    <property type="term" value="F:ATP hydrolysis activity"/>
    <property type="evidence" value="ECO:0007669"/>
    <property type="project" value="InterPro"/>
</dbReference>
<dbReference type="PRINTS" id="PR00942">
    <property type="entry name" value="CUATPASEI"/>
</dbReference>
<dbReference type="SFLD" id="SFLDG00002">
    <property type="entry name" value="C1.7:_P-type_atpase_like"/>
    <property type="match status" value="1"/>
</dbReference>
<feature type="transmembrane region" description="Helical" evidence="22">
    <location>
        <begin position="553"/>
        <end position="573"/>
    </location>
</feature>
<evidence type="ECO:0000256" key="7">
    <source>
        <dbReference type="ARBA" id="ARBA00022723"/>
    </source>
</evidence>
<dbReference type="InterPro" id="IPR059000">
    <property type="entry name" value="ATPase_P-type_domA"/>
</dbReference>
<sequence length="1309" mass="139732">MCPCEAWCSQKRTYENLAYEPGSQSELYPQSKALSRAVFQLSGLTPKSSIQAIESHVASLKGVVSVNFSVASGLAQVDYNASSISTRELSLEIQAMGYGVVDVAGEEVTKTGETEATESLTRIRVKGMTCQSCVRSIEGRIGTLPGVLHIKVSLSDQEAVVQFQPHTVTSEEVKEQIENMGFGATLTNKDTSIDCGQGETPVSSSILDSLTRTSVIGIVGMTCNSCVQSIEGKISEMTGVCSIVVSLKEEQGTVTFDPSLTQPEELRAAIEDMGFDASLIAVYVVFFSPEESGSAETLLTPPLQRQKTPLSPHSPRMAHSSFGSTKASINGSSGSAKMATAGEEGKVQKCFIRVTGMTCASCVANIEKNLVKHRGVISVLVALMAGKAEVKYDPGIVDAKRITQLIEGLGFGATLIEDNAVMDGKLDLSVTGMTCASCVHNIESKLTRTKGILEASVALATNKAQIKFDPEVLGARDIIRMIEGLGFGASLMKAEGFGNNLDHGEEIQQWKNSFLFSLVFGVPVMGLMIYMMVMDSQHGEHGGSMPEEQNLLPGLSLLNLAFFLLCTPVQIFGGRYFYIQAYRSLRHRTANMDVLIVLATSIAYIYSVVVLIVAMAERANQSPVTFFDTPPMLFVFIALGRWLEHIAKSKTSEALAKLMSLQATDATVVTLGPDHSILSEEQVSVELVQRGDIVKVVPGGKFPVDGKVIEGSSMADESLITGEPMPVSKKPGSSVIAGSINAHGSLLVQATHVGADTTLCQIVKLVEEAQTSKAPIQQFADRLSGYFVPFIVIASVLTLLVWLVIGFVNFHVVKEYFPNIPKTDVIVRFAFQASITVLSIACPCSLGLATPTAVMVGTGVGAQNGILIKGGEPLEMAHKIGAVMFDKTGTITNGVPRVTRVLVLWERARLPLRKVLALVGTAEASSEHPLGMAVAKHCKEELETDVLGSCKDFQSVPGCGISCKVSNIEEVLLEGSPEGSASASPSYLVLIGNREWIRRNGLHVGADVDDAMSSHETKGQTAILVAIDGVLCAMLAIADTVKTESALAVHTLLSMGIEVVMITGDNRRTAKAIATQVGIRKVFAEVLPSHKVAKVQELQERGLRVAMVGDGVNDSPALARADVGIAIGTGTDVAIEAADVVLIRNDLLDVVACIELSKKTVQRIRINFVFALIYNLVGIPIAAGVFLPAGLVLQPWMGSAAMAASSVSVVISSLLLKLYKKTSIETYEFRAQGNMKSLSPSQVSTHVGLDDRRRTPPSLRGAWERLSQGSRLSLPISFSSQPASRGPSTPSLQDRCSLLDHEKEVGLVV</sequence>
<dbReference type="InterPro" id="IPR023214">
    <property type="entry name" value="HAD_sf"/>
</dbReference>
<reference evidence="25" key="2">
    <citation type="submission" date="2025-08" db="UniProtKB">
        <authorList>
            <consortium name="Ensembl"/>
        </authorList>
    </citation>
    <scope>IDENTIFICATION</scope>
</reference>
<evidence type="ECO:0000256" key="16">
    <source>
        <dbReference type="ARBA" id="ARBA00023065"/>
    </source>
</evidence>
<dbReference type="Pfam" id="PF00702">
    <property type="entry name" value="Hydrolase"/>
    <property type="match status" value="1"/>
</dbReference>
<reference evidence="25" key="3">
    <citation type="submission" date="2025-09" db="UniProtKB">
        <authorList>
            <consortium name="Ensembl"/>
        </authorList>
    </citation>
    <scope>IDENTIFICATION</scope>
</reference>
<dbReference type="PROSITE" id="PS01047">
    <property type="entry name" value="HMA_1"/>
    <property type="match status" value="4"/>
</dbReference>
<evidence type="ECO:0000256" key="15">
    <source>
        <dbReference type="ARBA" id="ARBA00023008"/>
    </source>
</evidence>
<dbReference type="Gene3D" id="3.40.50.1000">
    <property type="entry name" value="HAD superfamily/HAD-like"/>
    <property type="match status" value="1"/>
</dbReference>
<feature type="domain" description="HMA" evidence="24">
    <location>
        <begin position="119"/>
        <end position="185"/>
    </location>
</feature>
<feature type="domain" description="HMA" evidence="24">
    <location>
        <begin position="348"/>
        <end position="414"/>
    </location>
</feature>
<name>A0AAZ3PG19_ONCTS</name>
<evidence type="ECO:0000313" key="26">
    <source>
        <dbReference type="Proteomes" id="UP000694402"/>
    </source>
</evidence>
<keyword evidence="7 22" id="KW-0479">Metal-binding</keyword>
<dbReference type="PROSITE" id="PS00154">
    <property type="entry name" value="ATPASE_E1_E2"/>
    <property type="match status" value="1"/>
</dbReference>
<dbReference type="PRINTS" id="PR00119">
    <property type="entry name" value="CATATPASE"/>
</dbReference>
<evidence type="ECO:0000256" key="21">
    <source>
        <dbReference type="ARBA" id="ARBA00083608"/>
    </source>
</evidence>
<dbReference type="GO" id="GO:0005886">
    <property type="term" value="C:plasma membrane"/>
    <property type="evidence" value="ECO:0007669"/>
    <property type="project" value="TreeGrafter"/>
</dbReference>
<dbReference type="InterPro" id="IPR001757">
    <property type="entry name" value="P_typ_ATPase"/>
</dbReference>
<evidence type="ECO:0000256" key="2">
    <source>
        <dbReference type="ARBA" id="ARBA00004603"/>
    </source>
</evidence>
<dbReference type="FunFam" id="3.40.50.1000:FF:000144">
    <property type="entry name" value="copper-transporting ATPase 1 isoform X2"/>
    <property type="match status" value="1"/>
</dbReference>
<dbReference type="EC" id="7.2.2.8" evidence="4"/>
<dbReference type="GO" id="GO:0005770">
    <property type="term" value="C:late endosome"/>
    <property type="evidence" value="ECO:0007669"/>
    <property type="project" value="UniProtKB-SubCell"/>
</dbReference>
<feature type="transmembrane region" description="Helical" evidence="22">
    <location>
        <begin position="514"/>
        <end position="533"/>
    </location>
</feature>
<evidence type="ECO:0000256" key="8">
    <source>
        <dbReference type="ARBA" id="ARBA00022737"/>
    </source>
</evidence>
<evidence type="ECO:0000256" key="18">
    <source>
        <dbReference type="ARBA" id="ARBA00049289"/>
    </source>
</evidence>
<dbReference type="InterPro" id="IPR006122">
    <property type="entry name" value="HMA_Cu_ion-bd"/>
</dbReference>
<dbReference type="Gene3D" id="3.30.70.100">
    <property type="match status" value="5"/>
</dbReference>
<keyword evidence="15" id="KW-0186">Copper</keyword>
<keyword evidence="12" id="KW-0460">Magnesium</keyword>
<keyword evidence="26" id="KW-1185">Reference proteome</keyword>
<dbReference type="SUPFAM" id="SSF81653">
    <property type="entry name" value="Calcium ATPase, transduction domain A"/>
    <property type="match status" value="1"/>
</dbReference>
<feature type="transmembrane region" description="Helical" evidence="22">
    <location>
        <begin position="783"/>
        <end position="805"/>
    </location>
</feature>
<dbReference type="InterPro" id="IPR027256">
    <property type="entry name" value="P-typ_ATPase_IB"/>
</dbReference>
<comment type="catalytic activity">
    <reaction evidence="18">
        <text>Cu(+)(in) + ATP + H2O = Cu(+)(out) + ADP + phosphate + H(+)</text>
        <dbReference type="Rhea" id="RHEA:25792"/>
        <dbReference type="ChEBI" id="CHEBI:15377"/>
        <dbReference type="ChEBI" id="CHEBI:15378"/>
        <dbReference type="ChEBI" id="CHEBI:30616"/>
        <dbReference type="ChEBI" id="CHEBI:43474"/>
        <dbReference type="ChEBI" id="CHEBI:49552"/>
        <dbReference type="ChEBI" id="CHEBI:456216"/>
        <dbReference type="EC" id="7.2.2.8"/>
    </reaction>
</comment>
<evidence type="ECO:0000256" key="13">
    <source>
        <dbReference type="ARBA" id="ARBA00022967"/>
    </source>
</evidence>
<comment type="subcellular location">
    <subcellularLocation>
        <location evidence="1">Golgi apparatus</location>
        <location evidence="1">trans-Golgi network membrane</location>
        <topology evidence="1">Multi-pass membrane protein</topology>
    </subcellularLocation>
    <subcellularLocation>
        <location evidence="2">Late endosome</location>
    </subcellularLocation>
    <subcellularLocation>
        <location evidence="22">Membrane</location>
    </subcellularLocation>
</comment>
<dbReference type="Pfam" id="PF00403">
    <property type="entry name" value="HMA"/>
    <property type="match status" value="5"/>
</dbReference>
<comment type="similarity">
    <text evidence="3 22">Belongs to the cation transport ATPase (P-type) (TC 3.A.3) family. Type IB subfamily.</text>
</comment>
<evidence type="ECO:0000256" key="11">
    <source>
        <dbReference type="ARBA" id="ARBA00022840"/>
    </source>
</evidence>
<dbReference type="InterPro" id="IPR023299">
    <property type="entry name" value="ATPase_P-typ_cyto_dom_N"/>
</dbReference>
<dbReference type="FunFam" id="3.40.1110.10:FF:000015">
    <property type="entry name" value="ATPase copper transporting beta"/>
    <property type="match status" value="1"/>
</dbReference>
<dbReference type="Ensembl" id="ENSOTST00005139872.1">
    <property type="protein sequence ID" value="ENSOTSP00005114794.1"/>
    <property type="gene ID" value="ENSOTSG00005059788.1"/>
</dbReference>
<feature type="transmembrane region" description="Helical" evidence="22">
    <location>
        <begin position="622"/>
        <end position="643"/>
    </location>
</feature>
<feature type="region of interest" description="Disordered" evidence="23">
    <location>
        <begin position="304"/>
        <end position="336"/>
    </location>
</feature>
<dbReference type="NCBIfam" id="TIGR00003">
    <property type="entry name" value="copper ion binding protein"/>
    <property type="match status" value="4"/>
</dbReference>
<feature type="region of interest" description="Disordered" evidence="23">
    <location>
        <begin position="1238"/>
        <end position="1258"/>
    </location>
</feature>
<dbReference type="FunFam" id="3.40.50.1000:FF:000092">
    <property type="entry name" value="copper-transporting ATPase 1 isoform X2"/>
    <property type="match status" value="1"/>
</dbReference>
<dbReference type="GO" id="GO:0005507">
    <property type="term" value="F:copper ion binding"/>
    <property type="evidence" value="ECO:0007669"/>
    <property type="project" value="InterPro"/>
</dbReference>
<dbReference type="FunFam" id="2.70.150.10:FF:000002">
    <property type="entry name" value="Copper-transporting ATPase 1, putative"/>
    <property type="match status" value="1"/>
</dbReference>
<dbReference type="PANTHER" id="PTHR43520:SF30">
    <property type="entry name" value="COPPER-TRANSPORTING ATPASE 2"/>
    <property type="match status" value="1"/>
</dbReference>
<dbReference type="SUPFAM" id="SSF81665">
    <property type="entry name" value="Calcium ATPase, transmembrane domain M"/>
    <property type="match status" value="1"/>
</dbReference>
<dbReference type="InterPro" id="IPR044492">
    <property type="entry name" value="P_typ_ATPase_HD_dom"/>
</dbReference>
<dbReference type="GO" id="GO:0015677">
    <property type="term" value="P:copper ion import"/>
    <property type="evidence" value="ECO:0007669"/>
    <property type="project" value="TreeGrafter"/>
</dbReference>
<keyword evidence="16" id="KW-0406">Ion transport</keyword>
<dbReference type="PROSITE" id="PS50846">
    <property type="entry name" value="HMA_2"/>
    <property type="match status" value="5"/>
</dbReference>
<gene>
    <name evidence="25" type="primary">ATP7B</name>
</gene>
<dbReference type="SFLD" id="SFLDF00027">
    <property type="entry name" value="p-type_atpase"/>
    <property type="match status" value="1"/>
</dbReference>
<evidence type="ECO:0000256" key="17">
    <source>
        <dbReference type="ARBA" id="ARBA00023136"/>
    </source>
</evidence>
<keyword evidence="10" id="KW-0187">Copper transport</keyword>
<feature type="domain" description="HMA" evidence="24">
    <location>
        <begin position="424"/>
        <end position="490"/>
    </location>
</feature>
<keyword evidence="9 22" id="KW-0547">Nucleotide-binding</keyword>
<dbReference type="NCBIfam" id="TIGR01494">
    <property type="entry name" value="ATPase_P-type"/>
    <property type="match status" value="2"/>
</dbReference>
<evidence type="ECO:0000256" key="4">
    <source>
        <dbReference type="ARBA" id="ARBA00012517"/>
    </source>
</evidence>
<organism evidence="25 26">
    <name type="scientific">Oncorhynchus tshawytscha</name>
    <name type="common">Chinook salmon</name>
    <name type="synonym">Salmo tshawytscha</name>
    <dbReference type="NCBI Taxonomy" id="74940"/>
    <lineage>
        <taxon>Eukaryota</taxon>
        <taxon>Metazoa</taxon>
        <taxon>Chordata</taxon>
        <taxon>Craniata</taxon>
        <taxon>Vertebrata</taxon>
        <taxon>Euteleostomi</taxon>
        <taxon>Actinopterygii</taxon>
        <taxon>Neopterygii</taxon>
        <taxon>Teleostei</taxon>
        <taxon>Protacanthopterygii</taxon>
        <taxon>Salmoniformes</taxon>
        <taxon>Salmonidae</taxon>
        <taxon>Salmoninae</taxon>
        <taxon>Oncorhynchus</taxon>
    </lineage>
</organism>
<feature type="domain" description="HMA" evidence="24">
    <location>
        <begin position="35"/>
        <end position="101"/>
    </location>
</feature>
<evidence type="ECO:0000256" key="20">
    <source>
        <dbReference type="ARBA" id="ARBA00074947"/>
    </source>
</evidence>
<dbReference type="NCBIfam" id="TIGR01525">
    <property type="entry name" value="ATPase-IB_hvy"/>
    <property type="match status" value="1"/>
</dbReference>
<dbReference type="SUPFAM" id="SSF56784">
    <property type="entry name" value="HAD-like"/>
    <property type="match status" value="1"/>
</dbReference>
<dbReference type="InterPro" id="IPR017969">
    <property type="entry name" value="Heavy-metal-associated_CS"/>
</dbReference>
<feature type="transmembrane region" description="Helical" evidence="22">
    <location>
        <begin position="594"/>
        <end position="616"/>
    </location>
</feature>
<evidence type="ECO:0000256" key="6">
    <source>
        <dbReference type="ARBA" id="ARBA00022692"/>
    </source>
</evidence>
<feature type="domain" description="HMA" evidence="24">
    <location>
        <begin position="212"/>
        <end position="278"/>
    </location>
</feature>
<evidence type="ECO:0000256" key="14">
    <source>
        <dbReference type="ARBA" id="ARBA00022989"/>
    </source>
</evidence>
<evidence type="ECO:0000313" key="25">
    <source>
        <dbReference type="Ensembl" id="ENSOTSP00005114794.1"/>
    </source>
</evidence>
<feature type="compositionally biased region" description="Polar residues" evidence="23">
    <location>
        <begin position="321"/>
        <end position="335"/>
    </location>
</feature>
<evidence type="ECO:0000256" key="10">
    <source>
        <dbReference type="ARBA" id="ARBA00022796"/>
    </source>
</evidence>